<proteinExistence type="predicted"/>
<dbReference type="GO" id="GO:0005634">
    <property type="term" value="C:nucleus"/>
    <property type="evidence" value="ECO:0007669"/>
    <property type="project" value="TreeGrafter"/>
</dbReference>
<gene>
    <name evidence="2" type="ORF">AMON00008_LOCUS27494</name>
    <name evidence="3" type="ORF">AMON00008_LOCUS27495</name>
</gene>
<evidence type="ECO:0000256" key="1">
    <source>
        <dbReference type="SAM" id="MobiDB-lite"/>
    </source>
</evidence>
<evidence type="ECO:0000313" key="3">
    <source>
        <dbReference type="EMBL" id="CAE4597738.1"/>
    </source>
</evidence>
<feature type="compositionally biased region" description="Low complexity" evidence="1">
    <location>
        <begin position="89"/>
        <end position="108"/>
    </location>
</feature>
<name>A0A6T1CBD5_9DINO</name>
<dbReference type="AlphaFoldDB" id="A0A6T1CBD5"/>
<feature type="compositionally biased region" description="Basic residues" evidence="1">
    <location>
        <begin position="213"/>
        <end position="236"/>
    </location>
</feature>
<dbReference type="PANTHER" id="PTHR13464">
    <property type="entry name" value="TRANSCRIPTIONAL REGULATOR PROTEIN HCNGP"/>
    <property type="match status" value="1"/>
</dbReference>
<dbReference type="EMBL" id="HBNR01039701">
    <property type="protein sequence ID" value="CAE4597738.1"/>
    <property type="molecule type" value="Transcribed_RNA"/>
</dbReference>
<reference evidence="3" key="1">
    <citation type="submission" date="2021-01" db="EMBL/GenBank/DDBJ databases">
        <authorList>
            <person name="Corre E."/>
            <person name="Pelletier E."/>
            <person name="Niang G."/>
            <person name="Scheremetjew M."/>
            <person name="Finn R."/>
            <person name="Kale V."/>
            <person name="Holt S."/>
            <person name="Cochrane G."/>
            <person name="Meng A."/>
            <person name="Brown T."/>
            <person name="Cohen L."/>
        </authorList>
    </citation>
    <scope>NUCLEOTIDE SEQUENCE</scope>
    <source>
        <strain evidence="3">CCMP3105</strain>
    </source>
</reference>
<dbReference type="EMBL" id="HBNR01039700">
    <property type="protein sequence ID" value="CAE4597736.1"/>
    <property type="molecule type" value="Transcribed_RNA"/>
</dbReference>
<organism evidence="3">
    <name type="scientific">Alexandrium monilatum</name>
    <dbReference type="NCBI Taxonomy" id="311494"/>
    <lineage>
        <taxon>Eukaryota</taxon>
        <taxon>Sar</taxon>
        <taxon>Alveolata</taxon>
        <taxon>Dinophyceae</taxon>
        <taxon>Gonyaulacales</taxon>
        <taxon>Pyrocystaceae</taxon>
        <taxon>Alexandrium</taxon>
    </lineage>
</organism>
<protein>
    <submittedName>
        <fullName evidence="3">Uncharacterized protein</fullName>
    </submittedName>
</protein>
<feature type="compositionally biased region" description="Low complexity" evidence="1">
    <location>
        <begin position="25"/>
        <end position="78"/>
    </location>
</feature>
<accession>A0A6T1CBD5</accession>
<evidence type="ECO:0000313" key="2">
    <source>
        <dbReference type="EMBL" id="CAE4597736.1"/>
    </source>
</evidence>
<feature type="compositionally biased region" description="Acidic residues" evidence="1">
    <location>
        <begin position="8"/>
        <end position="17"/>
    </location>
</feature>
<feature type="region of interest" description="Disordered" evidence="1">
    <location>
        <begin position="1"/>
        <end position="134"/>
    </location>
</feature>
<feature type="compositionally biased region" description="Basic and acidic residues" evidence="1">
    <location>
        <begin position="188"/>
        <end position="212"/>
    </location>
</feature>
<dbReference type="Pfam" id="PF07818">
    <property type="entry name" value="HCNGP"/>
    <property type="match status" value="1"/>
</dbReference>
<dbReference type="GO" id="GO:0006355">
    <property type="term" value="P:regulation of DNA-templated transcription"/>
    <property type="evidence" value="ECO:0007669"/>
    <property type="project" value="InterPro"/>
</dbReference>
<dbReference type="PANTHER" id="PTHR13464:SF0">
    <property type="entry name" value="SAP30-BINDING PROTEIN"/>
    <property type="match status" value="1"/>
</dbReference>
<dbReference type="InterPro" id="IPR012479">
    <property type="entry name" value="SAP30BP"/>
</dbReference>
<sequence>MSGLLADAYEDSDEDDNAPSILTRAAQEAEGAAAPAAAAAPQAEGAAAPAAAAAPQEPAAAAPGNAEDAGQPGRAPPTGGAPPAGGAGPAQAASPLVASSSASSSGELSDGGGQEEAEEAAPLVPPSPPGEPDVELVDRVMSLHSLWKRGKSIREHIQGSRDWSNPYVLERVIKVFELDQYGSNYPKDVFDPSRVAEHPSDYFDAPECERPPLPKRPKRGADHGRKHRHRDGHRRNGASQVPPASPALPAGSDQQDPSVP</sequence>
<feature type="region of interest" description="Disordered" evidence="1">
    <location>
        <begin position="184"/>
        <end position="260"/>
    </location>
</feature>